<name>A0A158EM25_9BURK</name>
<evidence type="ECO:0000256" key="1">
    <source>
        <dbReference type="SAM" id="MobiDB-lite"/>
    </source>
</evidence>
<evidence type="ECO:0000313" key="2">
    <source>
        <dbReference type="EMBL" id="SAL06977.1"/>
    </source>
</evidence>
<gene>
    <name evidence="2" type="ORF">AWB78_08350</name>
</gene>
<protein>
    <submittedName>
        <fullName evidence="2">Uncharacterized protein</fullName>
    </submittedName>
</protein>
<sequence>MPHARADRGPALPSRLPYVEDCIDMYGNIGKPVDVDYLAVICSTCNPPRSEAMRKPVPDEEVDASTAVNLPNVEPKSLAHLPNL</sequence>
<reference evidence="2" key="1">
    <citation type="submission" date="2016-01" db="EMBL/GenBank/DDBJ databases">
        <authorList>
            <person name="Peeters C."/>
        </authorList>
    </citation>
    <scope>NUCLEOTIDE SEQUENCE</scope>
    <source>
        <strain evidence="2">LMG 29321</strain>
    </source>
</reference>
<proteinExistence type="predicted"/>
<dbReference type="AlphaFoldDB" id="A0A158EM25"/>
<keyword evidence="3" id="KW-1185">Reference proteome</keyword>
<evidence type="ECO:0000313" key="3">
    <source>
        <dbReference type="Proteomes" id="UP000071859"/>
    </source>
</evidence>
<feature type="region of interest" description="Disordered" evidence="1">
    <location>
        <begin position="49"/>
        <end position="84"/>
    </location>
</feature>
<organism evidence="2 3">
    <name type="scientific">Caballeronia calidae</name>
    <dbReference type="NCBI Taxonomy" id="1777139"/>
    <lineage>
        <taxon>Bacteria</taxon>
        <taxon>Pseudomonadati</taxon>
        <taxon>Pseudomonadota</taxon>
        <taxon>Betaproteobacteria</taxon>
        <taxon>Burkholderiales</taxon>
        <taxon>Burkholderiaceae</taxon>
        <taxon>Caballeronia</taxon>
    </lineage>
</organism>
<dbReference type="EMBL" id="FCOX02000152">
    <property type="protein sequence ID" value="SAL06977.1"/>
    <property type="molecule type" value="Genomic_DNA"/>
</dbReference>
<dbReference type="Proteomes" id="UP000071859">
    <property type="component" value="Unassembled WGS sequence"/>
</dbReference>
<accession>A0A158EM25</accession>
<comment type="caution">
    <text evidence="2">The sequence shown here is derived from an EMBL/GenBank/DDBJ whole genome shotgun (WGS) entry which is preliminary data.</text>
</comment>